<dbReference type="InterPro" id="IPR052711">
    <property type="entry name" value="Zinc_ADH-like"/>
</dbReference>
<dbReference type="Pfam" id="PF08240">
    <property type="entry name" value="ADH_N"/>
    <property type="match status" value="1"/>
</dbReference>
<evidence type="ECO:0000259" key="1">
    <source>
        <dbReference type="SMART" id="SM00829"/>
    </source>
</evidence>
<dbReference type="SUPFAM" id="SSF51735">
    <property type="entry name" value="NAD(P)-binding Rossmann-fold domains"/>
    <property type="match status" value="1"/>
</dbReference>
<dbReference type="Proteomes" id="UP001597469">
    <property type="component" value="Unassembled WGS sequence"/>
</dbReference>
<dbReference type="SMART" id="SM00829">
    <property type="entry name" value="PKS_ER"/>
    <property type="match status" value="1"/>
</dbReference>
<dbReference type="Gene3D" id="3.40.50.720">
    <property type="entry name" value="NAD(P)-binding Rossmann-like Domain"/>
    <property type="match status" value="1"/>
</dbReference>
<dbReference type="Gene3D" id="3.90.180.10">
    <property type="entry name" value="Medium-chain alcohol dehydrogenases, catalytic domain"/>
    <property type="match status" value="1"/>
</dbReference>
<reference evidence="3" key="1">
    <citation type="journal article" date="2019" name="Int. J. Syst. Evol. Microbiol.">
        <title>The Global Catalogue of Microorganisms (GCM) 10K type strain sequencing project: providing services to taxonomists for standard genome sequencing and annotation.</title>
        <authorList>
            <consortium name="The Broad Institute Genomics Platform"/>
            <consortium name="The Broad Institute Genome Sequencing Center for Infectious Disease"/>
            <person name="Wu L."/>
            <person name="Ma J."/>
        </authorList>
    </citation>
    <scope>NUCLEOTIDE SEQUENCE [LARGE SCALE GENOMIC DNA]</scope>
    <source>
        <strain evidence="3">KCTC 42805</strain>
    </source>
</reference>
<gene>
    <name evidence="2" type="ORF">ACFSUS_23770</name>
</gene>
<dbReference type="SUPFAM" id="SSF50129">
    <property type="entry name" value="GroES-like"/>
    <property type="match status" value="1"/>
</dbReference>
<dbReference type="InterPro" id="IPR011032">
    <property type="entry name" value="GroES-like_sf"/>
</dbReference>
<accession>A0ABW5M9G4</accession>
<dbReference type="Pfam" id="PF00107">
    <property type="entry name" value="ADH_zinc_N"/>
    <property type="match status" value="1"/>
</dbReference>
<dbReference type="EMBL" id="JBHULN010000020">
    <property type="protein sequence ID" value="MFD2573678.1"/>
    <property type="molecule type" value="Genomic_DNA"/>
</dbReference>
<dbReference type="InterPro" id="IPR036291">
    <property type="entry name" value="NAD(P)-bd_dom_sf"/>
</dbReference>
<dbReference type="InterPro" id="IPR013149">
    <property type="entry name" value="ADH-like_C"/>
</dbReference>
<dbReference type="PANTHER" id="PTHR45033:SF3">
    <property type="entry name" value="DEHYDROGENASE, PUTATIVE (AFU_ORTHOLOGUE AFUA_2G13270)-RELATED"/>
    <property type="match status" value="1"/>
</dbReference>
<dbReference type="PANTHER" id="PTHR45033">
    <property type="match status" value="1"/>
</dbReference>
<dbReference type="InterPro" id="IPR013154">
    <property type="entry name" value="ADH-like_N"/>
</dbReference>
<proteinExistence type="predicted"/>
<protein>
    <submittedName>
        <fullName evidence="2">Zinc-binding dehydrogenase</fullName>
    </submittedName>
</protein>
<dbReference type="RefSeq" id="WP_381526571.1">
    <property type="nucleotide sequence ID" value="NZ_JBHULN010000020.1"/>
</dbReference>
<keyword evidence="3" id="KW-1185">Reference proteome</keyword>
<name>A0ABW5M9G4_9BACT</name>
<organism evidence="2 3">
    <name type="scientific">Spirosoma soli</name>
    <dbReference type="NCBI Taxonomy" id="1770529"/>
    <lineage>
        <taxon>Bacteria</taxon>
        <taxon>Pseudomonadati</taxon>
        <taxon>Bacteroidota</taxon>
        <taxon>Cytophagia</taxon>
        <taxon>Cytophagales</taxon>
        <taxon>Cytophagaceae</taxon>
        <taxon>Spirosoma</taxon>
    </lineage>
</organism>
<comment type="caution">
    <text evidence="2">The sequence shown here is derived from an EMBL/GenBank/DDBJ whole genome shotgun (WGS) entry which is preliminary data.</text>
</comment>
<sequence length="347" mass="36856">MKAILLAETHQPLQHIDAPIPVPGPGEVLVNLRAAALNHRDVFVQKGLYPGIKLPVILGSDGAGVVTEVGPGVDPVWIGREVVINCSLNWGPNPKFYGADFRILGMPDNGTFAEYVAIHVKYLHNKASHLSFEQAAALPLAGVTAWRALMSRAGLHAADSNVREKVLITGIGGGAALFALQFAVGAGAEVWVTSGSEEKLEKAKALGATGGVNYREPDWVKTLMVQTGGGRAGYFDVIIDSAGGPGFAKLIDAVAPGGRIAIFGGTTGNLTDIAPSKVFFKQLNIFGSTMGTEREFADMIGFVKEKQLVPVIDAIFLLAEAEQAFQRMNEGKQFGKIVLKIDEQQNV</sequence>
<feature type="domain" description="Enoyl reductase (ER)" evidence="1">
    <location>
        <begin position="8"/>
        <end position="339"/>
    </location>
</feature>
<evidence type="ECO:0000313" key="2">
    <source>
        <dbReference type="EMBL" id="MFD2573678.1"/>
    </source>
</evidence>
<dbReference type="InterPro" id="IPR020843">
    <property type="entry name" value="ER"/>
</dbReference>
<evidence type="ECO:0000313" key="3">
    <source>
        <dbReference type="Proteomes" id="UP001597469"/>
    </source>
</evidence>